<accession>A0ABU6JEI3</accession>
<dbReference type="EMBL" id="JAWIIV010000025">
    <property type="protein sequence ID" value="MEC4722077.1"/>
    <property type="molecule type" value="Genomic_DNA"/>
</dbReference>
<organism evidence="1 2">
    <name type="scientific">Noviherbaspirillum album</name>
    <dbReference type="NCBI Taxonomy" id="3080276"/>
    <lineage>
        <taxon>Bacteria</taxon>
        <taxon>Pseudomonadati</taxon>
        <taxon>Pseudomonadota</taxon>
        <taxon>Betaproteobacteria</taxon>
        <taxon>Burkholderiales</taxon>
        <taxon>Oxalobacteraceae</taxon>
        <taxon>Noviherbaspirillum</taxon>
    </lineage>
</organism>
<proteinExistence type="predicted"/>
<sequence length="53" mass="5737">MTTLAFNAANRSFAFLGIFMDALDKAIAMAKAVHHDRPSAADMNKVRAIAETI</sequence>
<protein>
    <submittedName>
        <fullName evidence="1">Uncharacterized protein</fullName>
    </submittedName>
</protein>
<dbReference type="Proteomes" id="UP001352263">
    <property type="component" value="Unassembled WGS sequence"/>
</dbReference>
<gene>
    <name evidence="1" type="ORF">RY831_23185</name>
</gene>
<dbReference type="RefSeq" id="WP_326508757.1">
    <property type="nucleotide sequence ID" value="NZ_JAWIIV010000025.1"/>
</dbReference>
<reference evidence="1 2" key="1">
    <citation type="submission" date="2023-10" db="EMBL/GenBank/DDBJ databases">
        <title>Noviherbaspirillum sp. CPCC 100848 genome assembly.</title>
        <authorList>
            <person name="Li X.Y."/>
            <person name="Fang X.M."/>
        </authorList>
    </citation>
    <scope>NUCLEOTIDE SEQUENCE [LARGE SCALE GENOMIC DNA]</scope>
    <source>
        <strain evidence="1 2">CPCC 100848</strain>
    </source>
</reference>
<keyword evidence="2" id="KW-1185">Reference proteome</keyword>
<comment type="caution">
    <text evidence="1">The sequence shown here is derived from an EMBL/GenBank/DDBJ whole genome shotgun (WGS) entry which is preliminary data.</text>
</comment>
<evidence type="ECO:0000313" key="1">
    <source>
        <dbReference type="EMBL" id="MEC4722077.1"/>
    </source>
</evidence>
<evidence type="ECO:0000313" key="2">
    <source>
        <dbReference type="Proteomes" id="UP001352263"/>
    </source>
</evidence>
<name>A0ABU6JEI3_9BURK</name>